<reference evidence="1 2" key="1">
    <citation type="submission" date="2015-03" db="EMBL/GenBank/DDBJ databases">
        <title>Genome sequencing of Methylobacterium tarhaniae DSM 25844.</title>
        <authorList>
            <person name="Chaudhry V."/>
            <person name="Patil P.B."/>
        </authorList>
    </citation>
    <scope>NUCLEOTIDE SEQUENCE [LARGE SCALE GENOMIC DNA]</scope>
    <source>
        <strain evidence="1 2">DSM 25844</strain>
    </source>
</reference>
<organism evidence="1 2">
    <name type="scientific">Methylobacterium tarhaniae</name>
    <dbReference type="NCBI Taxonomy" id="1187852"/>
    <lineage>
        <taxon>Bacteria</taxon>
        <taxon>Pseudomonadati</taxon>
        <taxon>Pseudomonadota</taxon>
        <taxon>Alphaproteobacteria</taxon>
        <taxon>Hyphomicrobiales</taxon>
        <taxon>Methylobacteriaceae</taxon>
        <taxon>Methylobacterium</taxon>
    </lineage>
</organism>
<evidence type="ECO:0000313" key="2">
    <source>
        <dbReference type="Proteomes" id="UP000036449"/>
    </source>
</evidence>
<sequence length="107" mass="10928">MTAHALHPSFVLIACDLGDSGTTVGAILGHASRMIASGYVHHLGAMLVATADQVAGRVAETMIVEIPAASTPEGEELKAFATLVRAMATRPKGAGLSTSGYRASHSI</sequence>
<dbReference type="AlphaFoldDB" id="A0A0J6SD74"/>
<evidence type="ECO:0000313" key="1">
    <source>
        <dbReference type="EMBL" id="KMO31308.1"/>
    </source>
</evidence>
<protein>
    <submittedName>
        <fullName evidence="1">Uncharacterized protein</fullName>
    </submittedName>
</protein>
<proteinExistence type="predicted"/>
<dbReference type="PATRIC" id="fig|1187852.3.peg.3477"/>
<keyword evidence="2" id="KW-1185">Reference proteome</keyword>
<dbReference type="Proteomes" id="UP000036449">
    <property type="component" value="Unassembled WGS sequence"/>
</dbReference>
<dbReference type="EMBL" id="LABZ01000248">
    <property type="protein sequence ID" value="KMO31308.1"/>
    <property type="molecule type" value="Genomic_DNA"/>
</dbReference>
<accession>A0A0J6SD74</accession>
<name>A0A0J6SD74_9HYPH</name>
<comment type="caution">
    <text evidence="1">The sequence shown here is derived from an EMBL/GenBank/DDBJ whole genome shotgun (WGS) entry which is preliminary data.</text>
</comment>
<gene>
    <name evidence="1" type="ORF">VQ03_27330</name>
</gene>